<dbReference type="SUPFAM" id="SSF47384">
    <property type="entry name" value="Homodimeric domain of signal transducing histidine kinase"/>
    <property type="match status" value="1"/>
</dbReference>
<dbReference type="PANTHER" id="PTHR43304">
    <property type="entry name" value="PHYTOCHROME-LIKE PROTEIN CPH1"/>
    <property type="match status" value="1"/>
</dbReference>
<feature type="coiled-coil region" evidence="7">
    <location>
        <begin position="147"/>
        <end position="174"/>
    </location>
</feature>
<feature type="coiled-coil region" evidence="7">
    <location>
        <begin position="538"/>
        <end position="572"/>
    </location>
</feature>
<dbReference type="InterPro" id="IPR036097">
    <property type="entry name" value="HisK_dim/P_sf"/>
</dbReference>
<dbReference type="InterPro" id="IPR013655">
    <property type="entry name" value="PAS_fold_3"/>
</dbReference>
<dbReference type="EMBL" id="JADEXN010000060">
    <property type="protein sequence ID" value="MBE9040162.1"/>
    <property type="molecule type" value="Genomic_DNA"/>
</dbReference>
<evidence type="ECO:0000256" key="5">
    <source>
        <dbReference type="ARBA" id="ARBA00022777"/>
    </source>
</evidence>
<dbReference type="Proteomes" id="UP000621799">
    <property type="component" value="Unassembled WGS sequence"/>
</dbReference>
<dbReference type="PRINTS" id="PR00344">
    <property type="entry name" value="BCTRLSENSOR"/>
</dbReference>
<dbReference type="PROSITE" id="PS50113">
    <property type="entry name" value="PAC"/>
    <property type="match status" value="3"/>
</dbReference>
<evidence type="ECO:0000256" key="6">
    <source>
        <dbReference type="ARBA" id="ARBA00023012"/>
    </source>
</evidence>
<evidence type="ECO:0000313" key="12">
    <source>
        <dbReference type="Proteomes" id="UP000621799"/>
    </source>
</evidence>
<dbReference type="InterPro" id="IPR004358">
    <property type="entry name" value="Sig_transdc_His_kin-like_C"/>
</dbReference>
<feature type="domain" description="PAC" evidence="10">
    <location>
        <begin position="495"/>
        <end position="547"/>
    </location>
</feature>
<dbReference type="InterPro" id="IPR001610">
    <property type="entry name" value="PAC"/>
</dbReference>
<dbReference type="InterPro" id="IPR052162">
    <property type="entry name" value="Sensor_kinase/Photoreceptor"/>
</dbReference>
<evidence type="ECO:0000256" key="1">
    <source>
        <dbReference type="ARBA" id="ARBA00000085"/>
    </source>
</evidence>
<dbReference type="Pfam" id="PF13426">
    <property type="entry name" value="PAS_9"/>
    <property type="match status" value="2"/>
</dbReference>
<gene>
    <name evidence="11" type="ORF">IQ235_05070</name>
</gene>
<accession>A0A928Z6A4</accession>
<reference evidence="11" key="1">
    <citation type="submission" date="2020-10" db="EMBL/GenBank/DDBJ databases">
        <authorList>
            <person name="Castelo-Branco R."/>
            <person name="Eusebio N."/>
            <person name="Adriana R."/>
            <person name="Vieira A."/>
            <person name="Brugerolle De Fraissinette N."/>
            <person name="Rezende De Castro R."/>
            <person name="Schneider M.P."/>
            <person name="Vasconcelos V."/>
            <person name="Leao P.N."/>
        </authorList>
    </citation>
    <scope>NUCLEOTIDE SEQUENCE</scope>
    <source>
        <strain evidence="11">LEGE 11467</strain>
    </source>
</reference>
<comment type="caution">
    <text evidence="11">The sequence shown here is derived from an EMBL/GenBank/DDBJ whole genome shotgun (WGS) entry which is preliminary data.</text>
</comment>
<evidence type="ECO:0000256" key="2">
    <source>
        <dbReference type="ARBA" id="ARBA00012438"/>
    </source>
</evidence>
<dbReference type="Pfam" id="PF08447">
    <property type="entry name" value="PAS_3"/>
    <property type="match status" value="2"/>
</dbReference>
<dbReference type="SMART" id="SM00086">
    <property type="entry name" value="PAC"/>
    <property type="match status" value="3"/>
</dbReference>
<evidence type="ECO:0000259" key="9">
    <source>
        <dbReference type="PROSITE" id="PS50112"/>
    </source>
</evidence>
<dbReference type="InterPro" id="IPR003594">
    <property type="entry name" value="HATPase_dom"/>
</dbReference>
<dbReference type="Gene3D" id="1.10.287.130">
    <property type="match status" value="1"/>
</dbReference>
<protein>
    <recommendedName>
        <fullName evidence="2">histidine kinase</fullName>
        <ecNumber evidence="2">2.7.13.3</ecNumber>
    </recommendedName>
</protein>
<dbReference type="SUPFAM" id="SSF55785">
    <property type="entry name" value="PYP-like sensor domain (PAS domain)"/>
    <property type="match status" value="4"/>
</dbReference>
<organism evidence="11 12">
    <name type="scientific">Zarconia navalis LEGE 11467</name>
    <dbReference type="NCBI Taxonomy" id="1828826"/>
    <lineage>
        <taxon>Bacteria</taxon>
        <taxon>Bacillati</taxon>
        <taxon>Cyanobacteriota</taxon>
        <taxon>Cyanophyceae</taxon>
        <taxon>Oscillatoriophycideae</taxon>
        <taxon>Oscillatoriales</taxon>
        <taxon>Oscillatoriales incertae sedis</taxon>
        <taxon>Zarconia</taxon>
        <taxon>Zarconia navalis</taxon>
    </lineage>
</organism>
<keyword evidence="3" id="KW-0597">Phosphoprotein</keyword>
<dbReference type="FunFam" id="3.30.450.20:FF:000099">
    <property type="entry name" value="Sensory box sensor histidine kinase"/>
    <property type="match status" value="1"/>
</dbReference>
<evidence type="ECO:0000259" key="8">
    <source>
        <dbReference type="PROSITE" id="PS50109"/>
    </source>
</evidence>
<keyword evidence="4" id="KW-0808">Transferase</keyword>
<dbReference type="InterPro" id="IPR000700">
    <property type="entry name" value="PAS-assoc_C"/>
</dbReference>
<dbReference type="InterPro" id="IPR035965">
    <property type="entry name" value="PAS-like_dom_sf"/>
</dbReference>
<comment type="catalytic activity">
    <reaction evidence="1">
        <text>ATP + protein L-histidine = ADP + protein N-phospho-L-histidine.</text>
        <dbReference type="EC" id="2.7.13.3"/>
    </reaction>
</comment>
<keyword evidence="6" id="KW-0902">Two-component regulatory system</keyword>
<dbReference type="InterPro" id="IPR005467">
    <property type="entry name" value="His_kinase_dom"/>
</dbReference>
<dbReference type="GO" id="GO:0000155">
    <property type="term" value="F:phosphorelay sensor kinase activity"/>
    <property type="evidence" value="ECO:0007669"/>
    <property type="project" value="InterPro"/>
</dbReference>
<feature type="domain" description="PAS" evidence="9">
    <location>
        <begin position="178"/>
        <end position="217"/>
    </location>
</feature>
<dbReference type="Pfam" id="PF02518">
    <property type="entry name" value="HATPase_c"/>
    <property type="match status" value="1"/>
</dbReference>
<dbReference type="InterPro" id="IPR003661">
    <property type="entry name" value="HisK_dim/P_dom"/>
</dbReference>
<dbReference type="SMART" id="SM00091">
    <property type="entry name" value="PAS"/>
    <property type="match status" value="3"/>
</dbReference>
<dbReference type="PROSITE" id="PS50112">
    <property type="entry name" value="PAS"/>
    <property type="match status" value="3"/>
</dbReference>
<evidence type="ECO:0000256" key="3">
    <source>
        <dbReference type="ARBA" id="ARBA00022553"/>
    </source>
</evidence>
<dbReference type="CDD" id="cd00130">
    <property type="entry name" value="PAS"/>
    <property type="match status" value="4"/>
</dbReference>
<feature type="domain" description="PAS" evidence="9">
    <location>
        <begin position="421"/>
        <end position="491"/>
    </location>
</feature>
<keyword evidence="7" id="KW-0175">Coiled coil</keyword>
<dbReference type="Gene3D" id="3.30.565.10">
    <property type="entry name" value="Histidine kinase-like ATPase, C-terminal domain"/>
    <property type="match status" value="1"/>
</dbReference>
<dbReference type="PROSITE" id="PS50109">
    <property type="entry name" value="HIS_KIN"/>
    <property type="match status" value="1"/>
</dbReference>
<keyword evidence="5" id="KW-0418">Kinase</keyword>
<proteinExistence type="predicted"/>
<dbReference type="PANTHER" id="PTHR43304:SF1">
    <property type="entry name" value="PAC DOMAIN-CONTAINING PROTEIN"/>
    <property type="match status" value="1"/>
</dbReference>
<sequence length="848" mass="97136">MFEGIEIAMHNSHPSRSLDSRLERIIQSVPGVIFQCFQHLDNSVSFSFLSADCRAILGVSPEAIRADARLLLKMPHPDDIDEFDRSVAVSAAQLTLWDWEGRLIWPSGKVKWVKWRAVPERQSNGEILWDGLIMDITARVSAEDTLQQAWEEVEQEVEQRRAELKQTREQLQLTQFPLERSPDAIFFMNDRADFLRVNQSACQIFGYSPSDFLSMSLSDIDPNFPDSTWQQYWEILKLEGSFTLKSFYRQNNGKTLPVEVSLKYLKFNDTEYSYAFVRDIRDREATEQAIRESEAKFRSMVENANDIIYLLTPDSLFSYVSPNWSDILGHSPAEIQGQPHTLFVHPEDLYICQEAMAKIVTTEQKQQFKIEYRIKHRNGTWRWHTSNLSPVRNSSGRVLSVVGIARDITDRVLAKAALQESEQRFRNLVETTSDWIWEINSEGVYTYVSPQISSVLGYSPQEVLGTTIFNLKETENKQKTVGVIKEKFAKQEPLISIENVSLHKNGHSIVLETNGVPFFDRSKNFQGYRGIDRDITERKQAEAKLRQQAKDLKKALRKLKKAQMKLVQSEKMSSLGQTVAGIAHEINNPICFIHGNLSHARDYIFDILRLLKAYESEFDKIPDRIVKIGQEIDLEFIKEDLPNLLSSMEVGTERIREIVLSLRNFSRLDESAKKKVDLHSGIDSTLMILSSRLRETLDRPEIKVVREYGIIPEIECFAGQLNQVFMNIISNAIDAIDESKKFDKNQTVNGENNLIPVVRITTEVILKSRTQIPKKILIRIKDNGMGMTESVKSKIFDPFFTTKSVGKGTGMGMSISYQIITEKHRGKLRCQSILGQGTEFTIEIPITS</sequence>
<feature type="domain" description="PAS" evidence="9">
    <location>
        <begin position="293"/>
        <end position="363"/>
    </location>
</feature>
<dbReference type="InterPro" id="IPR036890">
    <property type="entry name" value="HATPase_C_sf"/>
</dbReference>
<dbReference type="NCBIfam" id="TIGR00229">
    <property type="entry name" value="sensory_box"/>
    <property type="match status" value="3"/>
</dbReference>
<evidence type="ECO:0000259" key="10">
    <source>
        <dbReference type="PROSITE" id="PS50113"/>
    </source>
</evidence>
<feature type="domain" description="Histidine kinase" evidence="8">
    <location>
        <begin position="581"/>
        <end position="848"/>
    </location>
</feature>
<dbReference type="Gene3D" id="3.30.450.20">
    <property type="entry name" value="PAS domain"/>
    <property type="match status" value="4"/>
</dbReference>
<evidence type="ECO:0000256" key="7">
    <source>
        <dbReference type="SAM" id="Coils"/>
    </source>
</evidence>
<evidence type="ECO:0000313" key="11">
    <source>
        <dbReference type="EMBL" id="MBE9040162.1"/>
    </source>
</evidence>
<feature type="domain" description="PAC" evidence="10">
    <location>
        <begin position="368"/>
        <end position="420"/>
    </location>
</feature>
<keyword evidence="12" id="KW-1185">Reference proteome</keyword>
<dbReference type="InterPro" id="IPR000014">
    <property type="entry name" value="PAS"/>
</dbReference>
<dbReference type="SMART" id="SM00387">
    <property type="entry name" value="HATPase_c"/>
    <property type="match status" value="1"/>
</dbReference>
<dbReference type="SUPFAM" id="SSF55874">
    <property type="entry name" value="ATPase domain of HSP90 chaperone/DNA topoisomerase II/histidine kinase"/>
    <property type="match status" value="1"/>
</dbReference>
<name>A0A928Z6A4_9CYAN</name>
<dbReference type="CDD" id="cd00082">
    <property type="entry name" value="HisKA"/>
    <property type="match status" value="1"/>
</dbReference>
<dbReference type="EC" id="2.7.13.3" evidence="2"/>
<feature type="domain" description="PAC" evidence="10">
    <location>
        <begin position="97"/>
        <end position="148"/>
    </location>
</feature>
<dbReference type="AlphaFoldDB" id="A0A928Z6A4"/>
<evidence type="ECO:0000256" key="4">
    <source>
        <dbReference type="ARBA" id="ARBA00022679"/>
    </source>
</evidence>